<protein>
    <submittedName>
        <fullName evidence="1">Uncharacterized protein</fullName>
    </submittedName>
</protein>
<evidence type="ECO:0000313" key="1">
    <source>
        <dbReference type="EMBL" id="MEN3069253.1"/>
    </source>
</evidence>
<keyword evidence="2" id="KW-1185">Reference proteome</keyword>
<dbReference type="EMBL" id="JBDIVE010000006">
    <property type="protein sequence ID" value="MEN3069253.1"/>
    <property type="molecule type" value="Genomic_DNA"/>
</dbReference>
<dbReference type="Proteomes" id="UP001410394">
    <property type="component" value="Unassembled WGS sequence"/>
</dbReference>
<proteinExistence type="predicted"/>
<comment type="caution">
    <text evidence="1">The sequence shown here is derived from an EMBL/GenBank/DDBJ whole genome shotgun (WGS) entry which is preliminary data.</text>
</comment>
<accession>A0ABU9Z015</accession>
<sequence>MFDALAFDAKDAKEKQRSTKGNDFGGSFVDLLSFFAPCASKIRRPKTEDVLTELHYDDSAGFSTRLG</sequence>
<organism evidence="1 2">
    <name type="scientific">Uliginosibacterium sediminicola</name>
    <dbReference type="NCBI Taxonomy" id="2024550"/>
    <lineage>
        <taxon>Bacteria</taxon>
        <taxon>Pseudomonadati</taxon>
        <taxon>Pseudomonadota</taxon>
        <taxon>Betaproteobacteria</taxon>
        <taxon>Rhodocyclales</taxon>
        <taxon>Zoogloeaceae</taxon>
        <taxon>Uliginosibacterium</taxon>
    </lineage>
</organism>
<gene>
    <name evidence="1" type="ORF">ABDB84_12250</name>
</gene>
<evidence type="ECO:0000313" key="2">
    <source>
        <dbReference type="Proteomes" id="UP001410394"/>
    </source>
</evidence>
<name>A0ABU9Z015_9RHOO</name>
<reference evidence="1 2" key="1">
    <citation type="journal article" date="2018" name="Int. J. Syst. Evol. Microbiol.">
        <title>Uliginosibacterium sediminicola sp. nov., isolated from freshwater sediment.</title>
        <authorList>
            <person name="Hwang W.M."/>
            <person name="Kim S.M."/>
            <person name="Kang K."/>
            <person name="Ahn T.Y."/>
        </authorList>
    </citation>
    <scope>NUCLEOTIDE SEQUENCE [LARGE SCALE GENOMIC DNA]</scope>
    <source>
        <strain evidence="1 2">M1-21</strain>
    </source>
</reference>